<name>A0AAW5EVU6_NOVHA</name>
<evidence type="ECO:0000313" key="1">
    <source>
        <dbReference type="EMBL" id="MCJ8354988.1"/>
    </source>
</evidence>
<reference evidence="1" key="1">
    <citation type="journal article" date="2021" name="Polymers (Basel)">
        <title>Highly Stretchable Bacterial Cellulose Produced by Komagataeibacter hansenii SI1.</title>
        <authorList>
            <person name="Cielecka I."/>
            <person name="Ryngajllo M."/>
            <person name="Maniukiewicz W."/>
            <person name="Bielecki S."/>
        </authorList>
    </citation>
    <scope>NUCLEOTIDE SEQUENCE</scope>
    <source>
        <strain evidence="1">SI1</strain>
    </source>
</reference>
<dbReference type="RefSeq" id="WP_247067595.1">
    <property type="nucleotide sequence ID" value="NZ_CP094848.1"/>
</dbReference>
<gene>
    <name evidence="1" type="ORF">K1W68_13475</name>
</gene>
<sequence>MGEGQPRLKASGLTWGMGRRHPCAAPEITYPRQGACSLPLDLLLETVWKQAVDKKQEKFLGAAFFQKGGVFRSFLEKASPKTFIISVCYPD</sequence>
<dbReference type="EMBL" id="JAIBCX010000046">
    <property type="protein sequence ID" value="MCJ8354988.1"/>
    <property type="molecule type" value="Genomic_DNA"/>
</dbReference>
<dbReference type="AlphaFoldDB" id="A0AAW5EVU6"/>
<proteinExistence type="predicted"/>
<protein>
    <submittedName>
        <fullName evidence="1">Uncharacterized protein</fullName>
    </submittedName>
</protein>
<organism evidence="1 2">
    <name type="scientific">Novacetimonas hansenii</name>
    <name type="common">Komagataeibacter hansenii</name>
    <dbReference type="NCBI Taxonomy" id="436"/>
    <lineage>
        <taxon>Bacteria</taxon>
        <taxon>Pseudomonadati</taxon>
        <taxon>Pseudomonadota</taxon>
        <taxon>Alphaproteobacteria</taxon>
        <taxon>Acetobacterales</taxon>
        <taxon>Acetobacteraceae</taxon>
        <taxon>Novacetimonas</taxon>
    </lineage>
</organism>
<reference evidence="1" key="2">
    <citation type="submission" date="2022-03" db="EMBL/GenBank/DDBJ databases">
        <authorList>
            <person name="Ryngajllo M."/>
            <person name="Jacek P."/>
            <person name="Kubiak K."/>
        </authorList>
    </citation>
    <scope>NUCLEOTIDE SEQUENCE</scope>
    <source>
        <strain evidence="1">SI1</strain>
    </source>
</reference>
<dbReference type="Proteomes" id="UP001202887">
    <property type="component" value="Unassembled WGS sequence"/>
</dbReference>
<accession>A0AAW5EVU6</accession>
<evidence type="ECO:0000313" key="2">
    <source>
        <dbReference type="Proteomes" id="UP001202887"/>
    </source>
</evidence>
<comment type="caution">
    <text evidence="1">The sequence shown here is derived from an EMBL/GenBank/DDBJ whole genome shotgun (WGS) entry which is preliminary data.</text>
</comment>